<dbReference type="InterPro" id="IPR035107">
    <property type="entry name" value="tRNA_thiolation_TtcA_Ctu1"/>
</dbReference>
<feature type="domain" description="Cytoplasmic tRNA 2-thiolation protein 1 C-terminal" evidence="9">
    <location>
        <begin position="370"/>
        <end position="401"/>
    </location>
</feature>
<accession>A0ABR1U6M8</accession>
<keyword evidence="1 6" id="KW-0963">Cytoplasm</keyword>
<comment type="similarity">
    <text evidence="6">Belongs to the TtcA family. CTU1/NCS6/ATPBD3 subfamily.</text>
</comment>
<dbReference type="Pfam" id="PF01171">
    <property type="entry name" value="ATP_bind_3"/>
    <property type="match status" value="1"/>
</dbReference>
<dbReference type="Proteomes" id="UP001446871">
    <property type="component" value="Unassembled WGS sequence"/>
</dbReference>
<evidence type="ECO:0000313" key="10">
    <source>
        <dbReference type="EMBL" id="KAK8053811.1"/>
    </source>
</evidence>
<dbReference type="InterPro" id="IPR011063">
    <property type="entry name" value="TilS/TtcA_N"/>
</dbReference>
<dbReference type="PANTHER" id="PTHR11807">
    <property type="entry name" value="ATPASES OF THE PP SUPERFAMILY-RELATED"/>
    <property type="match status" value="1"/>
</dbReference>
<comment type="caution">
    <text evidence="10">The sequence shown here is derived from an EMBL/GenBank/DDBJ whole genome shotgun (WGS) entry which is preliminary data.</text>
</comment>
<gene>
    <name evidence="6" type="primary">NCS6</name>
    <name evidence="6" type="synonym">CTU1</name>
    <name evidence="10" type="ORF">PG996_013112</name>
</gene>
<name>A0ABR1U6M8_9PEZI</name>
<keyword evidence="3 6" id="KW-0808">Transferase</keyword>
<comment type="pathway">
    <text evidence="6">tRNA modification; 5-methoxycarbonylmethyl-2-thiouridine-tRNA biosynthesis.</text>
</comment>
<dbReference type="InterPro" id="IPR000541">
    <property type="entry name" value="Ncs6/Tuc1/Ctu1"/>
</dbReference>
<sequence>MAPALCVVCKTERALIKRPKNHQKLCKGCFIQIFEDEVHHTIISSSLFYPGERVAIGASGGKDSTVLASVLKTLNERHKYGLDLVLLSIDEGIKGYRDDSLETVKRNAAQYDMPLKIVGYDELYGWTMDQVVETIGKKGNCTYCGVFRRQALDRGSKMLGIKHVVTGHNADDVAETVLMNLLRGDLARLSRATSIVTGSNASDVKRSKPLKYAYEKEIVLYAHHKKLDYFSTECIYSPEAFRGSARTLIKSLERVRPSAILDVVRSGEDMARLVPGQTKDTCACKANATPALVATEEDNGGGCGSANGRSMGGEMAAMEKQLRENEKVAEGKLETEITILKPAKKGNQPKPDKEPKASSNTVPIMKQKLGSCERCGYMSSQKLCQACMLLEGLNKNRPEIQI</sequence>
<proteinExistence type="inferred from homology"/>
<dbReference type="CDD" id="cd01713">
    <property type="entry name" value="CTU1-like"/>
    <property type="match status" value="1"/>
</dbReference>
<feature type="region of interest" description="Disordered" evidence="7">
    <location>
        <begin position="340"/>
        <end position="362"/>
    </location>
</feature>
<evidence type="ECO:0000256" key="4">
    <source>
        <dbReference type="ARBA" id="ARBA00022694"/>
    </source>
</evidence>
<keyword evidence="4 6" id="KW-0819">tRNA processing</keyword>
<evidence type="ECO:0000256" key="2">
    <source>
        <dbReference type="ARBA" id="ARBA00022555"/>
    </source>
</evidence>
<dbReference type="PANTHER" id="PTHR11807:SF12">
    <property type="entry name" value="CYTOPLASMIC TRNA 2-THIOLATION PROTEIN 1"/>
    <property type="match status" value="1"/>
</dbReference>
<evidence type="ECO:0000313" key="11">
    <source>
        <dbReference type="Proteomes" id="UP001446871"/>
    </source>
</evidence>
<dbReference type="PROSITE" id="PS01263">
    <property type="entry name" value="UPF0021"/>
    <property type="match status" value="1"/>
</dbReference>
<dbReference type="Gene3D" id="3.40.50.620">
    <property type="entry name" value="HUPs"/>
    <property type="match status" value="1"/>
</dbReference>
<evidence type="ECO:0000256" key="6">
    <source>
        <dbReference type="HAMAP-Rule" id="MF_03053"/>
    </source>
</evidence>
<evidence type="ECO:0000256" key="1">
    <source>
        <dbReference type="ARBA" id="ARBA00022490"/>
    </source>
</evidence>
<dbReference type="PIRSF" id="PIRSF004976">
    <property type="entry name" value="ATPase_YdaO"/>
    <property type="match status" value="1"/>
</dbReference>
<comment type="subcellular location">
    <subcellularLocation>
        <location evidence="6">Cytoplasm</location>
    </subcellularLocation>
</comment>
<feature type="domain" description="tRNA(Ile)-lysidine/2-thiocytidine synthase N-terminal" evidence="8">
    <location>
        <begin position="54"/>
        <end position="233"/>
    </location>
</feature>
<keyword evidence="2 6" id="KW-0820">tRNA-binding</keyword>
<keyword evidence="5 6" id="KW-0694">RNA-binding</keyword>
<evidence type="ECO:0000256" key="5">
    <source>
        <dbReference type="ARBA" id="ARBA00022884"/>
    </source>
</evidence>
<dbReference type="Pfam" id="PF16503">
    <property type="entry name" value="zn-ribbon_14"/>
    <property type="match status" value="1"/>
</dbReference>
<dbReference type="InterPro" id="IPR014729">
    <property type="entry name" value="Rossmann-like_a/b/a_fold"/>
</dbReference>
<dbReference type="InterPro" id="IPR032442">
    <property type="entry name" value="CTU1_C"/>
</dbReference>
<protein>
    <recommendedName>
        <fullName evidence="6">Cytoplasmic tRNA 2-thiolation protein 1</fullName>
        <ecNumber evidence="6">2.7.7.-</ecNumber>
    </recommendedName>
    <alternativeName>
        <fullName evidence="6">Cytoplasmic tRNA adenylyltransferase 1</fullName>
    </alternativeName>
</protein>
<evidence type="ECO:0000256" key="3">
    <source>
        <dbReference type="ARBA" id="ARBA00022679"/>
    </source>
</evidence>
<dbReference type="EMBL" id="JAQQWM010000008">
    <property type="protein sequence ID" value="KAK8053811.1"/>
    <property type="molecule type" value="Genomic_DNA"/>
</dbReference>
<dbReference type="EC" id="2.7.7.-" evidence="6"/>
<organism evidence="10 11">
    <name type="scientific">Apiospora saccharicola</name>
    <dbReference type="NCBI Taxonomy" id="335842"/>
    <lineage>
        <taxon>Eukaryota</taxon>
        <taxon>Fungi</taxon>
        <taxon>Dikarya</taxon>
        <taxon>Ascomycota</taxon>
        <taxon>Pezizomycotina</taxon>
        <taxon>Sordariomycetes</taxon>
        <taxon>Xylariomycetidae</taxon>
        <taxon>Amphisphaeriales</taxon>
        <taxon>Apiosporaceae</taxon>
        <taxon>Apiospora</taxon>
    </lineage>
</organism>
<evidence type="ECO:0000259" key="9">
    <source>
        <dbReference type="Pfam" id="PF16503"/>
    </source>
</evidence>
<dbReference type="SUPFAM" id="SSF52402">
    <property type="entry name" value="Adenine nucleotide alpha hydrolases-like"/>
    <property type="match status" value="1"/>
</dbReference>
<keyword evidence="11" id="KW-1185">Reference proteome</keyword>
<reference evidence="10 11" key="1">
    <citation type="submission" date="2023-01" db="EMBL/GenBank/DDBJ databases">
        <title>Analysis of 21 Apiospora genomes using comparative genomics revels a genus with tremendous synthesis potential of carbohydrate active enzymes and secondary metabolites.</title>
        <authorList>
            <person name="Sorensen T."/>
        </authorList>
    </citation>
    <scope>NUCLEOTIDE SEQUENCE [LARGE SCALE GENOMIC DNA]</scope>
    <source>
        <strain evidence="10 11">CBS 83171</strain>
    </source>
</reference>
<evidence type="ECO:0000259" key="8">
    <source>
        <dbReference type="Pfam" id="PF01171"/>
    </source>
</evidence>
<comment type="function">
    <text evidence="6">Plays a central role in 2-thiolation of mcm(5)S(2)U at tRNA wobble positions of tRNA(Lys), tRNA(Glu) and tRNA(Gln). Directly binds tRNAs and probably acts by catalyzing adenylation of tRNAs, an intermediate required for 2-thiolation. It is unclear whether it acts as a sulfurtransferase that transfers sulfur from thiocarboxylated URM1 onto the uridine of tRNAs at wobble position. Prior mcm(5) tRNA modification by the elongator complex is required for 2-thiolation. May also be involved in protein urmylation.</text>
</comment>
<dbReference type="InterPro" id="IPR020554">
    <property type="entry name" value="UPF0021_CS"/>
</dbReference>
<dbReference type="InterPro" id="IPR056369">
    <property type="entry name" value="CTU1-like_ATP-bd"/>
</dbReference>
<dbReference type="HAMAP" id="MF_03053">
    <property type="entry name" value="CTU1"/>
    <property type="match status" value="1"/>
</dbReference>
<evidence type="ECO:0000256" key="7">
    <source>
        <dbReference type="SAM" id="MobiDB-lite"/>
    </source>
</evidence>